<comment type="similarity">
    <text evidence="1 5">Belongs to the universal ribosomal protein uL24 family.</text>
</comment>
<dbReference type="CDD" id="cd06089">
    <property type="entry name" value="KOW_RPL26"/>
    <property type="match status" value="1"/>
</dbReference>
<dbReference type="GO" id="GO:0003735">
    <property type="term" value="F:structural constituent of ribosome"/>
    <property type="evidence" value="ECO:0007669"/>
    <property type="project" value="InterPro"/>
</dbReference>
<dbReference type="NCBIfam" id="TIGR01079">
    <property type="entry name" value="rplX_bact"/>
    <property type="match status" value="1"/>
</dbReference>
<dbReference type="Pfam" id="PF17136">
    <property type="entry name" value="ribosomal_L24"/>
    <property type="match status" value="1"/>
</dbReference>
<dbReference type="InterPro" id="IPR057264">
    <property type="entry name" value="Ribosomal_uL24_C"/>
</dbReference>
<dbReference type="InterPro" id="IPR008991">
    <property type="entry name" value="Translation_prot_SH3-like_sf"/>
</dbReference>
<organism evidence="7 8">
    <name type="scientific">Candidatus Colwellbacteria bacterium CG10_big_fil_rev_8_21_14_0_10_42_22</name>
    <dbReference type="NCBI Taxonomy" id="1974540"/>
    <lineage>
        <taxon>Bacteria</taxon>
        <taxon>Candidatus Colwelliibacteriota</taxon>
    </lineage>
</organism>
<dbReference type="InterPro" id="IPR014722">
    <property type="entry name" value="Rib_uL2_dom2"/>
</dbReference>
<dbReference type="SMART" id="SM00739">
    <property type="entry name" value="KOW"/>
    <property type="match status" value="1"/>
</dbReference>
<evidence type="ECO:0000256" key="1">
    <source>
        <dbReference type="ARBA" id="ARBA00010618"/>
    </source>
</evidence>
<dbReference type="Pfam" id="PF00467">
    <property type="entry name" value="KOW"/>
    <property type="match status" value="1"/>
</dbReference>
<evidence type="ECO:0000256" key="4">
    <source>
        <dbReference type="ARBA" id="ARBA00035206"/>
    </source>
</evidence>
<name>A0A2H0VFG8_9BACT</name>
<gene>
    <name evidence="5" type="primary">rplX</name>
    <name evidence="7" type="ORF">COT89_02635</name>
</gene>
<comment type="caution">
    <text evidence="7">The sequence shown here is derived from an EMBL/GenBank/DDBJ whole genome shotgun (WGS) entry which is preliminary data.</text>
</comment>
<comment type="function">
    <text evidence="5">One of the proteins that surrounds the polypeptide exit tunnel on the outside of the subunit.</text>
</comment>
<reference evidence="8" key="1">
    <citation type="submission" date="2017-09" db="EMBL/GenBank/DDBJ databases">
        <title>Depth-based differentiation of microbial function through sediment-hosted aquifers and enrichment of novel symbionts in the deep terrestrial subsurface.</title>
        <authorList>
            <person name="Probst A.J."/>
            <person name="Ladd B."/>
            <person name="Jarett J.K."/>
            <person name="Geller-Mcgrath D.E."/>
            <person name="Sieber C.M.K."/>
            <person name="Emerson J.B."/>
            <person name="Anantharaman K."/>
            <person name="Thomas B.C."/>
            <person name="Malmstrom R."/>
            <person name="Stieglmeier M."/>
            <person name="Klingl A."/>
            <person name="Woyke T."/>
            <person name="Ryan C.M."/>
            <person name="Banfield J.F."/>
        </authorList>
    </citation>
    <scope>NUCLEOTIDE SEQUENCE [LARGE SCALE GENOMIC DNA]</scope>
</reference>
<dbReference type="SUPFAM" id="SSF50104">
    <property type="entry name" value="Translation proteins SH3-like domain"/>
    <property type="match status" value="1"/>
</dbReference>
<keyword evidence="5" id="KW-0694">RNA-binding</keyword>
<dbReference type="GO" id="GO:0005840">
    <property type="term" value="C:ribosome"/>
    <property type="evidence" value="ECO:0007669"/>
    <property type="project" value="UniProtKB-KW"/>
</dbReference>
<dbReference type="GO" id="GO:0019843">
    <property type="term" value="F:rRNA binding"/>
    <property type="evidence" value="ECO:0007669"/>
    <property type="project" value="UniProtKB-UniRule"/>
</dbReference>
<dbReference type="PANTHER" id="PTHR12903">
    <property type="entry name" value="MITOCHONDRIAL RIBOSOMAL PROTEIN L24"/>
    <property type="match status" value="1"/>
</dbReference>
<dbReference type="EMBL" id="PFAH01000009">
    <property type="protein sequence ID" value="PIR97838.1"/>
    <property type="molecule type" value="Genomic_DNA"/>
</dbReference>
<keyword evidence="3 5" id="KW-0687">Ribonucleoprotein</keyword>
<evidence type="ECO:0000256" key="5">
    <source>
        <dbReference type="HAMAP-Rule" id="MF_01326"/>
    </source>
</evidence>
<dbReference type="GO" id="GO:0006412">
    <property type="term" value="P:translation"/>
    <property type="evidence" value="ECO:0007669"/>
    <property type="project" value="UniProtKB-UniRule"/>
</dbReference>
<dbReference type="InterPro" id="IPR003256">
    <property type="entry name" value="Ribosomal_uL24"/>
</dbReference>
<keyword evidence="2 5" id="KW-0689">Ribosomal protein</keyword>
<accession>A0A2H0VFG8</accession>
<sequence length="101" mass="11115">MKIKKGDKVIVLKGKDSGKSGKVLRIMPEDSRLVIEGLNLLKKTVRAKKGGEKGQVIDTPSPINLANVQLICSSCNKATRVGYRIKGSKKERYCKKCEAKN</sequence>
<dbReference type="AlphaFoldDB" id="A0A2H0VFG8"/>
<dbReference type="HAMAP" id="MF_01326_B">
    <property type="entry name" value="Ribosomal_uL24_B"/>
    <property type="match status" value="1"/>
</dbReference>
<evidence type="ECO:0000256" key="2">
    <source>
        <dbReference type="ARBA" id="ARBA00022980"/>
    </source>
</evidence>
<dbReference type="InterPro" id="IPR005824">
    <property type="entry name" value="KOW"/>
</dbReference>
<protein>
    <recommendedName>
        <fullName evidence="4 5">Large ribosomal subunit protein uL24</fullName>
    </recommendedName>
</protein>
<dbReference type="Gene3D" id="2.30.30.30">
    <property type="match status" value="1"/>
</dbReference>
<dbReference type="InterPro" id="IPR041988">
    <property type="entry name" value="Ribosomal_uL24_KOW"/>
</dbReference>
<evidence type="ECO:0000313" key="7">
    <source>
        <dbReference type="EMBL" id="PIR97838.1"/>
    </source>
</evidence>
<dbReference type="GO" id="GO:1990904">
    <property type="term" value="C:ribonucleoprotein complex"/>
    <property type="evidence" value="ECO:0007669"/>
    <property type="project" value="UniProtKB-KW"/>
</dbReference>
<comment type="function">
    <text evidence="5">One of two assembly initiator proteins, it binds directly to the 5'-end of the 23S rRNA, where it nucleates assembly of the 50S subunit.</text>
</comment>
<evidence type="ECO:0000313" key="8">
    <source>
        <dbReference type="Proteomes" id="UP000231466"/>
    </source>
</evidence>
<proteinExistence type="inferred from homology"/>
<keyword evidence="5" id="KW-0699">rRNA-binding</keyword>
<comment type="subunit">
    <text evidence="5">Part of the 50S ribosomal subunit.</text>
</comment>
<dbReference type="Proteomes" id="UP000231466">
    <property type="component" value="Unassembled WGS sequence"/>
</dbReference>
<feature type="domain" description="KOW" evidence="6">
    <location>
        <begin position="2"/>
        <end position="29"/>
    </location>
</feature>
<evidence type="ECO:0000256" key="3">
    <source>
        <dbReference type="ARBA" id="ARBA00023274"/>
    </source>
</evidence>
<evidence type="ECO:0000259" key="6">
    <source>
        <dbReference type="SMART" id="SM00739"/>
    </source>
</evidence>